<protein>
    <submittedName>
        <fullName evidence="1">Uncharacterized protein</fullName>
    </submittedName>
</protein>
<organism evidence="1 2">
    <name type="scientific">Promethearchaeum syntrophicum</name>
    <dbReference type="NCBI Taxonomy" id="2594042"/>
    <lineage>
        <taxon>Archaea</taxon>
        <taxon>Promethearchaeati</taxon>
        <taxon>Promethearchaeota</taxon>
        <taxon>Promethearchaeia</taxon>
        <taxon>Promethearchaeales</taxon>
        <taxon>Promethearchaeaceae</taxon>
        <taxon>Promethearchaeum</taxon>
    </lineage>
</organism>
<keyword evidence="2" id="KW-1185">Reference proteome</keyword>
<gene>
    <name evidence="1" type="ORF">DSAG12_02855</name>
</gene>
<evidence type="ECO:0000313" key="1">
    <source>
        <dbReference type="EMBL" id="QEE17023.2"/>
    </source>
</evidence>
<accession>A0A5B9DE28</accession>
<proteinExistence type="predicted"/>
<reference evidence="1 2" key="1">
    <citation type="journal article" date="2020" name="Nature">
        <title>Isolation of an archaeon at the prokaryote-eukaryote interface.</title>
        <authorList>
            <person name="Imachi H."/>
            <person name="Nobu M.K."/>
            <person name="Nakahara N."/>
            <person name="Morono Y."/>
            <person name="Ogawara M."/>
            <person name="Takaki Y."/>
            <person name="Takano Y."/>
            <person name="Uematsu K."/>
            <person name="Ikuta T."/>
            <person name="Ito M."/>
            <person name="Matsui Y."/>
            <person name="Miyazaki M."/>
            <person name="Murata K."/>
            <person name="Saito Y."/>
            <person name="Sakai S."/>
            <person name="Song C."/>
            <person name="Tasumi E."/>
            <person name="Yamanaka Y."/>
            <person name="Yamaguchi T."/>
            <person name="Kamagata Y."/>
            <person name="Tamaki H."/>
            <person name="Takai K."/>
        </authorList>
    </citation>
    <scope>NUCLEOTIDE SEQUENCE [LARGE SCALE GENOMIC DNA]</scope>
    <source>
        <strain evidence="1 2">MK-D1</strain>
    </source>
</reference>
<reference evidence="1 2" key="2">
    <citation type="journal article" date="2024" name="Int. J. Syst. Evol. Microbiol.">
        <title>Promethearchaeum syntrophicum gen. nov., sp. nov., an anaerobic, obligately syntrophic archaeon, the first isolate of the lineage 'Asgard' archaea, and proposal of the new archaeal phylum Promethearchaeota phyl. nov. and kingdom Promethearchaeati regn. nov.</title>
        <authorList>
            <person name="Imachi H."/>
            <person name="Nobu M.K."/>
            <person name="Kato S."/>
            <person name="Takaki Y."/>
            <person name="Miyazaki M."/>
            <person name="Miyata M."/>
            <person name="Ogawara M."/>
            <person name="Saito Y."/>
            <person name="Sakai S."/>
            <person name="Tahara Y.O."/>
            <person name="Takano Y."/>
            <person name="Tasumi E."/>
            <person name="Uematsu K."/>
            <person name="Yoshimura T."/>
            <person name="Itoh T."/>
            <person name="Ohkuma M."/>
            <person name="Takai K."/>
        </authorList>
    </citation>
    <scope>NUCLEOTIDE SEQUENCE [LARGE SCALE GENOMIC DNA]</scope>
    <source>
        <strain evidence="1 2">MK-D1</strain>
    </source>
</reference>
<sequence length="84" mass="9886">MPRKDGREPNCYVKHDIKVGGIYAFIQNRGVRIVADNTERNFNNFNDLDLYLDRLVIFKDNSNSDFLAILNRRNTTKLLRQIPM</sequence>
<dbReference type="EMBL" id="CP042905">
    <property type="protein sequence ID" value="QEE17023.2"/>
    <property type="molecule type" value="Genomic_DNA"/>
</dbReference>
<name>A0A5B9DE28_9ARCH</name>
<dbReference type="KEGG" id="psyt:DSAG12_02855"/>
<evidence type="ECO:0000313" key="2">
    <source>
        <dbReference type="Proteomes" id="UP000321408"/>
    </source>
</evidence>
<dbReference type="Proteomes" id="UP000321408">
    <property type="component" value="Chromosome"/>
</dbReference>
<dbReference type="AlphaFoldDB" id="A0A5B9DE28"/>